<organism evidence="1 2">
    <name type="scientific">Durusdinium trenchii</name>
    <dbReference type="NCBI Taxonomy" id="1381693"/>
    <lineage>
        <taxon>Eukaryota</taxon>
        <taxon>Sar</taxon>
        <taxon>Alveolata</taxon>
        <taxon>Dinophyceae</taxon>
        <taxon>Suessiales</taxon>
        <taxon>Symbiodiniaceae</taxon>
        <taxon>Durusdinium</taxon>
    </lineage>
</organism>
<accession>A0ABP0JDM4</accession>
<comment type="caution">
    <text evidence="1">The sequence shown here is derived from an EMBL/GenBank/DDBJ whole genome shotgun (WGS) entry which is preliminary data.</text>
</comment>
<evidence type="ECO:0000313" key="1">
    <source>
        <dbReference type="EMBL" id="CAK9012494.1"/>
    </source>
</evidence>
<protein>
    <submittedName>
        <fullName evidence="1">Uncharacterized protein</fullName>
    </submittedName>
</protein>
<dbReference type="EMBL" id="CAXAMM010006833">
    <property type="protein sequence ID" value="CAK9012494.1"/>
    <property type="molecule type" value="Genomic_DNA"/>
</dbReference>
<dbReference type="Proteomes" id="UP001642464">
    <property type="component" value="Unassembled WGS sequence"/>
</dbReference>
<name>A0ABP0JDM4_9DINO</name>
<gene>
    <name evidence="1" type="ORF">SCF082_LOCUS11536</name>
</gene>
<evidence type="ECO:0000313" key="2">
    <source>
        <dbReference type="Proteomes" id="UP001642464"/>
    </source>
</evidence>
<reference evidence="1 2" key="1">
    <citation type="submission" date="2024-02" db="EMBL/GenBank/DDBJ databases">
        <authorList>
            <person name="Chen Y."/>
            <person name="Shah S."/>
            <person name="Dougan E. K."/>
            <person name="Thang M."/>
            <person name="Chan C."/>
        </authorList>
    </citation>
    <scope>NUCLEOTIDE SEQUENCE [LARGE SCALE GENOMIC DNA]</scope>
</reference>
<sequence length="183" mass="20994">SHSLCFKPSRRPKDRVAVNILEHVATCCSFFEGRSWEACLAPFRPWRLHMLSGIGQQAASMNLPQEEYQPHHRSPGPTFNRNQLQEAREKYPLQERRHRPCRLCLVHTVGPDVHPSRCPACRSLMRVRCLRCPNHIQAPPCTSGTSASMSEKGCFLVSRHHCQWHIAKRTMFGNSSIMKAVRE</sequence>
<keyword evidence="2" id="KW-1185">Reference proteome</keyword>
<feature type="non-terminal residue" evidence="1">
    <location>
        <position position="1"/>
    </location>
</feature>
<proteinExistence type="predicted"/>